<proteinExistence type="predicted"/>
<dbReference type="PANTHER" id="PTHR31727:SF13">
    <property type="entry name" value="ACYL-[ACYL-CARRIER-PROTEIN] HYDROLASE"/>
    <property type="match status" value="1"/>
</dbReference>
<gene>
    <name evidence="1" type="ORF">CTI12_AA101670</name>
</gene>
<protein>
    <submittedName>
        <fullName evidence="1">Acyl-ACP thioesterase, HotDog domain protein</fullName>
    </submittedName>
</protein>
<dbReference type="STRING" id="35608.A0A2U1PX36"/>
<organism evidence="1 2">
    <name type="scientific">Artemisia annua</name>
    <name type="common">Sweet wormwood</name>
    <dbReference type="NCBI Taxonomy" id="35608"/>
    <lineage>
        <taxon>Eukaryota</taxon>
        <taxon>Viridiplantae</taxon>
        <taxon>Streptophyta</taxon>
        <taxon>Embryophyta</taxon>
        <taxon>Tracheophyta</taxon>
        <taxon>Spermatophyta</taxon>
        <taxon>Magnoliopsida</taxon>
        <taxon>eudicotyledons</taxon>
        <taxon>Gunneridae</taxon>
        <taxon>Pentapetalae</taxon>
        <taxon>asterids</taxon>
        <taxon>campanulids</taxon>
        <taxon>Asterales</taxon>
        <taxon>Asteraceae</taxon>
        <taxon>Asteroideae</taxon>
        <taxon>Anthemideae</taxon>
        <taxon>Artemisiinae</taxon>
        <taxon>Artemisia</taxon>
    </lineage>
</organism>
<dbReference type="Proteomes" id="UP000245207">
    <property type="component" value="Unassembled WGS sequence"/>
</dbReference>
<reference evidence="1 2" key="1">
    <citation type="journal article" date="2018" name="Mol. Plant">
        <title>The genome of Artemisia annua provides insight into the evolution of Asteraceae family and artemisinin biosynthesis.</title>
        <authorList>
            <person name="Shen Q."/>
            <person name="Zhang L."/>
            <person name="Liao Z."/>
            <person name="Wang S."/>
            <person name="Yan T."/>
            <person name="Shi P."/>
            <person name="Liu M."/>
            <person name="Fu X."/>
            <person name="Pan Q."/>
            <person name="Wang Y."/>
            <person name="Lv Z."/>
            <person name="Lu X."/>
            <person name="Zhang F."/>
            <person name="Jiang W."/>
            <person name="Ma Y."/>
            <person name="Chen M."/>
            <person name="Hao X."/>
            <person name="Li L."/>
            <person name="Tang Y."/>
            <person name="Lv G."/>
            <person name="Zhou Y."/>
            <person name="Sun X."/>
            <person name="Brodelius P.E."/>
            <person name="Rose J.K.C."/>
            <person name="Tang K."/>
        </authorList>
    </citation>
    <scope>NUCLEOTIDE SEQUENCE [LARGE SCALE GENOMIC DNA]</scope>
    <source>
        <strain evidence="2">cv. Huhao1</strain>
        <tissue evidence="1">Leaf</tissue>
    </source>
</reference>
<evidence type="ECO:0000313" key="2">
    <source>
        <dbReference type="Proteomes" id="UP000245207"/>
    </source>
</evidence>
<dbReference type="AlphaFoldDB" id="A0A2U1PX36"/>
<dbReference type="EMBL" id="PKPP01000636">
    <property type="protein sequence ID" value="PWA90339.1"/>
    <property type="molecule type" value="Genomic_DNA"/>
</dbReference>
<dbReference type="PANTHER" id="PTHR31727">
    <property type="entry name" value="OLEOYL-ACYL CARRIER PROTEIN THIOESTERASE 1, CHLOROPLASTIC"/>
    <property type="match status" value="1"/>
</dbReference>
<comment type="caution">
    <text evidence="1">The sequence shown here is derived from an EMBL/GenBank/DDBJ whole genome shotgun (WGS) entry which is preliminary data.</text>
</comment>
<accession>A0A2U1PX36</accession>
<name>A0A2U1PX36_ARTAN</name>
<evidence type="ECO:0000313" key="1">
    <source>
        <dbReference type="EMBL" id="PWA90339.1"/>
    </source>
</evidence>
<dbReference type="OrthoDB" id="1745126at2759"/>
<dbReference type="InterPro" id="IPR045023">
    <property type="entry name" value="FATA/B"/>
</dbReference>
<sequence length="106" mass="12026">MVGITNTNYASSCSLQVKSHAKMYATKVGVIHYGIHLGTASTICLKPRMMLNPKNKHLHVVPDPGFGRMVKDGFVYRQNFHIKSYEIGPSRTILIETIMNYMQVLW</sequence>
<dbReference type="GO" id="GO:0016297">
    <property type="term" value="F:fatty acyl-[ACP] hydrolase activity"/>
    <property type="evidence" value="ECO:0007669"/>
    <property type="project" value="InterPro"/>
</dbReference>
<dbReference type="GO" id="GO:0000036">
    <property type="term" value="F:acyl carrier activity"/>
    <property type="evidence" value="ECO:0007669"/>
    <property type="project" value="TreeGrafter"/>
</dbReference>
<keyword evidence="2" id="KW-1185">Reference proteome</keyword>